<gene>
    <name evidence="10" type="ORF">ACFSKK_01490</name>
</gene>
<dbReference type="Proteomes" id="UP001597318">
    <property type="component" value="Unassembled WGS sequence"/>
</dbReference>
<dbReference type="InterPro" id="IPR047187">
    <property type="entry name" value="SF1_C_Upf1"/>
</dbReference>
<evidence type="ECO:0000256" key="3">
    <source>
        <dbReference type="ARBA" id="ARBA00022801"/>
    </source>
</evidence>
<evidence type="ECO:0000256" key="4">
    <source>
        <dbReference type="ARBA" id="ARBA00022806"/>
    </source>
</evidence>
<protein>
    <submittedName>
        <fullName evidence="10">AAA domain-containing protein</fullName>
    </submittedName>
</protein>
<dbReference type="CDD" id="cd18808">
    <property type="entry name" value="SF1_C_Upf1"/>
    <property type="match status" value="1"/>
</dbReference>
<dbReference type="SUPFAM" id="SSF52980">
    <property type="entry name" value="Restriction endonuclease-like"/>
    <property type="match status" value="1"/>
</dbReference>
<keyword evidence="4" id="KW-0347">Helicase</keyword>
<feature type="coiled-coil region" evidence="6">
    <location>
        <begin position="564"/>
        <end position="591"/>
    </location>
</feature>
<dbReference type="Gene3D" id="3.40.960.10">
    <property type="entry name" value="VSR Endonuclease"/>
    <property type="match status" value="1"/>
</dbReference>
<dbReference type="InterPro" id="IPR027417">
    <property type="entry name" value="P-loop_NTPase"/>
</dbReference>
<dbReference type="EMBL" id="JBHUIK010000001">
    <property type="protein sequence ID" value="MFD2212381.1"/>
    <property type="molecule type" value="Genomic_DNA"/>
</dbReference>
<keyword evidence="6" id="KW-0175">Coiled coil</keyword>
<evidence type="ECO:0000256" key="6">
    <source>
        <dbReference type="SAM" id="Coils"/>
    </source>
</evidence>
<dbReference type="Pfam" id="PF13086">
    <property type="entry name" value="AAA_11"/>
    <property type="match status" value="1"/>
</dbReference>
<dbReference type="InterPro" id="IPR050534">
    <property type="entry name" value="Coronavir_polyprotein_1ab"/>
</dbReference>
<dbReference type="PANTHER" id="PTHR43788">
    <property type="entry name" value="DNA2/NAM7 HELICASE FAMILY MEMBER"/>
    <property type="match status" value="1"/>
</dbReference>
<dbReference type="Gene3D" id="3.40.50.300">
    <property type="entry name" value="P-loop containing nucleotide triphosphate hydrolases"/>
    <property type="match status" value="3"/>
</dbReference>
<organism evidence="10 11">
    <name type="scientific">Metabacillus endolithicus</name>
    <dbReference type="NCBI Taxonomy" id="1535204"/>
    <lineage>
        <taxon>Bacteria</taxon>
        <taxon>Bacillati</taxon>
        <taxon>Bacillota</taxon>
        <taxon>Bacilli</taxon>
        <taxon>Bacillales</taxon>
        <taxon>Bacillaceae</taxon>
        <taxon>Metabacillus</taxon>
    </lineage>
</organism>
<evidence type="ECO:0000256" key="2">
    <source>
        <dbReference type="ARBA" id="ARBA00022741"/>
    </source>
</evidence>
<proteinExistence type="inferred from homology"/>
<evidence type="ECO:0000259" key="9">
    <source>
        <dbReference type="Pfam" id="PF18741"/>
    </source>
</evidence>
<evidence type="ECO:0000313" key="11">
    <source>
        <dbReference type="Proteomes" id="UP001597318"/>
    </source>
</evidence>
<comment type="caution">
    <text evidence="10">The sequence shown here is derived from an EMBL/GenBank/DDBJ whole genome shotgun (WGS) entry which is preliminary data.</text>
</comment>
<evidence type="ECO:0000313" key="10">
    <source>
        <dbReference type="EMBL" id="MFD2212381.1"/>
    </source>
</evidence>
<dbReference type="Pfam" id="PF18741">
    <property type="entry name" value="MTES_1575"/>
    <property type="match status" value="1"/>
</dbReference>
<feature type="coiled-coil region" evidence="6">
    <location>
        <begin position="448"/>
        <end position="482"/>
    </location>
</feature>
<accession>A0ABW5BU49</accession>
<dbReference type="PANTHER" id="PTHR43788:SF8">
    <property type="entry name" value="DNA-BINDING PROTEIN SMUBP-2"/>
    <property type="match status" value="1"/>
</dbReference>
<dbReference type="InterPro" id="IPR041677">
    <property type="entry name" value="DNA2/NAM7_AAA_11"/>
</dbReference>
<evidence type="ECO:0000259" key="7">
    <source>
        <dbReference type="Pfam" id="PF13086"/>
    </source>
</evidence>
<keyword evidence="3" id="KW-0378">Hydrolase</keyword>
<name>A0ABW5BU49_9BACI</name>
<comment type="similarity">
    <text evidence="1">Belongs to the DNA2/NAM7 helicase family.</text>
</comment>
<keyword evidence="2" id="KW-0547">Nucleotide-binding</keyword>
<keyword evidence="11" id="KW-1185">Reference proteome</keyword>
<dbReference type="SUPFAM" id="SSF52540">
    <property type="entry name" value="P-loop containing nucleoside triphosphate hydrolases"/>
    <property type="match status" value="1"/>
</dbReference>
<feature type="domain" description="DNA2/NAM7 helicase-like C-terminal" evidence="8">
    <location>
        <begin position="1105"/>
        <end position="1293"/>
    </location>
</feature>
<dbReference type="InterPro" id="IPR011335">
    <property type="entry name" value="Restrct_endonuc-II-like"/>
</dbReference>
<feature type="domain" description="Restriction endonuclease type II-like" evidence="9">
    <location>
        <begin position="1333"/>
        <end position="1425"/>
    </location>
</feature>
<reference evidence="11" key="1">
    <citation type="journal article" date="2019" name="Int. J. Syst. Evol. Microbiol.">
        <title>The Global Catalogue of Microorganisms (GCM) 10K type strain sequencing project: providing services to taxonomists for standard genome sequencing and annotation.</title>
        <authorList>
            <consortium name="The Broad Institute Genomics Platform"/>
            <consortium name="The Broad Institute Genome Sequencing Center for Infectious Disease"/>
            <person name="Wu L."/>
            <person name="Ma J."/>
        </authorList>
    </citation>
    <scope>NUCLEOTIDE SEQUENCE [LARGE SCALE GENOMIC DNA]</scope>
    <source>
        <strain evidence="11">CGMCC 1.15474</strain>
    </source>
</reference>
<sequence>MIHYIKELSQLKQKPVSSYKNYEDVLWVSKFPNETECLDFFRNNTDEWLYVKKPVYPTKPSVPKELENWLLIDVRTYLFKVNKSVLKELLIDDKYVSKEEFLEDNPEIIDKIDEFKNMIWEPFIQEAKRVDEIQALYDRLFKIYQYLQSNSESMELVVSTGLLQWKLSQKEVVERHVLTSIAELKFNSEKAEFTIIPSFKGKVFEYEEDMLLVEHRLTGAINKEIENLLSELNEELYPEINSILQNIVHSLDSKGTYYDTLEIPISLSDIPTISLSPAFILRKKLQKSFQKACQTAIEELQNQTEPSLIPSNLFNMFETSPTKNVDTTETNMETTFKKAQEFYFPLPSNEEQNRIISTLNRQNSVLVQGPPGTGKTHTIANLTSHLLATGNRVLITSQTAKALSVLKSKLPKELQDLSVSLLGGDSTSMKDLEKVVTTISTNRELFDLKSMERTVSKKEMELKNLKSNLSKTKSDLISIREEETYEHQLSSRYKGTAQKIAEIVYNQENIYDWYRVPVTFDTPSTFWEKEKRNAIEYIRLKSIKLETPDGYEQFEYPKIDWDFLEALTSAMKEEAELIESYELLKKNESNELVYSLLSLDNNERDELKVTLQNYKQLVKPLLFSNYPSLGKVIKDIFTNHGYIWEELVNNLSSYLKIIKENKDKFEEDLVSTENITTQELKKMFEDLHEHVSNGGTLGNFLFRPKIVSQYKSKLQTVKYNSAEIKTVNQIEILHAYAQYKYSKEKIEGLLVPNFISLDSINKQMVYLEFENVLSQIELVLEIHQWRNKLIKDYTFLTIDTFNEEMADSLSQNIEIFDIKQNLKEKSELIDQVREMVRSKITEKSHPLYQELLDTIEQRNSNTFRTLHEQYLHYQEVMQRDSSLKNIFIELNIHSSTLVKTLEETFASPIWSQRFIEWDKAFEWKQAQNWVREFSMKDETTLSIQFDQIEKNIKDTVIEIGSTKAWISMLSNMTETQSKHLKAWVKAVKNVGKGTGKNAARYRADAQMHMENCMEAIPAWIMPLNQVYDNFEIRSNLFDVIIIDEASQSWHDALLLKFMAKKLIIVGDDKQISPTNIGITDQDILKLQTKYFKDIDFPFGRDLNLNTSFFDVAYIMFKDTITLKEHFRCMPEIIGFSNKISYQSKPLIPLRQYPANRLEPVKSIYLPHGVREGSSQYAYNEIEAEEIVKQIKNCIEDPRYADKTFGVISLLGANQAKLIQSMLLKELGAELMEERKIICGDAYAFQGDERDIIFLSMVVAKNGSTRIVSAADDKTRQRFNVAVSRAKDQLWVVHSISINDINNRNCLRYQLLSYIVDPLKEETESNREKCESGFEKSVFDAITAKGYRVIPQYNVANYRIDLVIQGEKSKLAVECDGDHWHTSVEDRERDFLRERVLQRAGWTFWRVLGSTYYNNPENALESLWEKVDEMGIRPYVEWAQNQSDINKTSTISNEEQRFKEETQPENSLENQIVYKRNLYVEENQSVNHDTNFHRQIAKEKIVTDDTSSINPTQQLKIDLQETDNLNLYTNEQYENYKKLLRSEGFEVLQDQPPSGNLYVVGTEHLERELEYIAPRNNSFTFYKDGTSVSNGEPVWGIFFDPLLVASSEEGRLENISLGSQDFPITSNTLTKVITNDKLKLISLSLSSNLSVEEMLKELDHQGIEILDYRKQTETIWVIGDKNLQETLTKFRQHKIVFRYMKNGNATTTNRPAWFAKAKN</sequence>
<dbReference type="InterPro" id="IPR049468">
    <property type="entry name" value="Restrct_endonuc-II-like_dom"/>
</dbReference>
<keyword evidence="5" id="KW-0067">ATP-binding</keyword>
<dbReference type="InterPro" id="IPR041679">
    <property type="entry name" value="DNA2/NAM7-like_C"/>
</dbReference>
<dbReference type="Pfam" id="PF13087">
    <property type="entry name" value="AAA_12"/>
    <property type="match status" value="1"/>
</dbReference>
<feature type="domain" description="DNA2/NAM7 helicase helicase" evidence="7">
    <location>
        <begin position="348"/>
        <end position="489"/>
    </location>
</feature>
<evidence type="ECO:0000259" key="8">
    <source>
        <dbReference type="Pfam" id="PF13087"/>
    </source>
</evidence>
<evidence type="ECO:0000256" key="1">
    <source>
        <dbReference type="ARBA" id="ARBA00007913"/>
    </source>
</evidence>
<evidence type="ECO:0000256" key="5">
    <source>
        <dbReference type="ARBA" id="ARBA00022840"/>
    </source>
</evidence>